<evidence type="ECO:0000256" key="7">
    <source>
        <dbReference type="ARBA" id="ARBA00022842"/>
    </source>
</evidence>
<dbReference type="GO" id="GO:0000287">
    <property type="term" value="F:magnesium ion binding"/>
    <property type="evidence" value="ECO:0007669"/>
    <property type="project" value="InterPro"/>
</dbReference>
<dbReference type="InterPro" id="IPR036412">
    <property type="entry name" value="HAD-like_sf"/>
</dbReference>
<keyword evidence="5" id="KW-0547">Nucleotide-binding</keyword>
<dbReference type="GO" id="GO:0008253">
    <property type="term" value="F:5'-nucleotidase activity"/>
    <property type="evidence" value="ECO:0007669"/>
    <property type="project" value="UniProtKB-EC"/>
</dbReference>
<comment type="similarity">
    <text evidence="2">Belongs to the pyrimidine 5'-nucleotidase family.</text>
</comment>
<dbReference type="EC" id="3.1.3.5" evidence="3"/>
<keyword evidence="4" id="KW-0479">Metal-binding</keyword>
<keyword evidence="7" id="KW-0460">Magnesium</keyword>
<keyword evidence="6" id="KW-0378">Hydrolase</keyword>
<dbReference type="SUPFAM" id="SSF56784">
    <property type="entry name" value="HAD-like"/>
    <property type="match status" value="1"/>
</dbReference>
<evidence type="ECO:0000313" key="9">
    <source>
        <dbReference type="EMBL" id="KAG5186990.1"/>
    </source>
</evidence>
<dbReference type="Gene3D" id="3.40.50.1000">
    <property type="entry name" value="HAD superfamily/HAD-like"/>
    <property type="match status" value="1"/>
</dbReference>
<dbReference type="InterPro" id="IPR006434">
    <property type="entry name" value="Pyrimidine_nucleotidase_eu"/>
</dbReference>
<dbReference type="AlphaFoldDB" id="A0A835Z4R3"/>
<dbReference type="GO" id="GO:0009117">
    <property type="term" value="P:nucleotide metabolic process"/>
    <property type="evidence" value="ECO:0007669"/>
    <property type="project" value="UniProtKB-KW"/>
</dbReference>
<dbReference type="Proteomes" id="UP000664859">
    <property type="component" value="Unassembled WGS sequence"/>
</dbReference>
<evidence type="ECO:0000256" key="4">
    <source>
        <dbReference type="ARBA" id="ARBA00022723"/>
    </source>
</evidence>
<dbReference type="PANTHER" id="PTHR13045">
    <property type="entry name" value="5'-NUCLEOTIDASE"/>
    <property type="match status" value="1"/>
</dbReference>
<evidence type="ECO:0000256" key="2">
    <source>
        <dbReference type="ARBA" id="ARBA00008389"/>
    </source>
</evidence>
<evidence type="ECO:0000256" key="1">
    <source>
        <dbReference type="ARBA" id="ARBA00000815"/>
    </source>
</evidence>
<keyword evidence="8" id="KW-0546">Nucleotide metabolism</keyword>
<gene>
    <name evidence="9" type="ORF">JKP88DRAFT_308391</name>
</gene>
<dbReference type="GO" id="GO:0005737">
    <property type="term" value="C:cytoplasm"/>
    <property type="evidence" value="ECO:0007669"/>
    <property type="project" value="InterPro"/>
</dbReference>
<comment type="caution">
    <text evidence="9">The sequence shown here is derived from an EMBL/GenBank/DDBJ whole genome shotgun (WGS) entry which is preliminary data.</text>
</comment>
<evidence type="ECO:0000256" key="5">
    <source>
        <dbReference type="ARBA" id="ARBA00022741"/>
    </source>
</evidence>
<evidence type="ECO:0000256" key="6">
    <source>
        <dbReference type="ARBA" id="ARBA00022801"/>
    </source>
</evidence>
<keyword evidence="10" id="KW-1185">Reference proteome</keyword>
<dbReference type="Pfam" id="PF05822">
    <property type="entry name" value="UMPH-1"/>
    <property type="match status" value="1"/>
</dbReference>
<accession>A0A835Z4R3</accession>
<dbReference type="PANTHER" id="PTHR13045:SF0">
    <property type="entry name" value="7-METHYLGUANOSINE PHOSPHATE-SPECIFIC 5'-NUCLEOTIDASE"/>
    <property type="match status" value="1"/>
</dbReference>
<organism evidence="9 10">
    <name type="scientific">Tribonema minus</name>
    <dbReference type="NCBI Taxonomy" id="303371"/>
    <lineage>
        <taxon>Eukaryota</taxon>
        <taxon>Sar</taxon>
        <taxon>Stramenopiles</taxon>
        <taxon>Ochrophyta</taxon>
        <taxon>PX clade</taxon>
        <taxon>Xanthophyceae</taxon>
        <taxon>Tribonematales</taxon>
        <taxon>Tribonemataceae</taxon>
        <taxon>Tribonema</taxon>
    </lineage>
</organism>
<dbReference type="EMBL" id="JAFCMP010000099">
    <property type="protein sequence ID" value="KAG5186990.1"/>
    <property type="molecule type" value="Genomic_DNA"/>
</dbReference>
<dbReference type="GO" id="GO:0000166">
    <property type="term" value="F:nucleotide binding"/>
    <property type="evidence" value="ECO:0007669"/>
    <property type="project" value="UniProtKB-KW"/>
</dbReference>
<dbReference type="OrthoDB" id="10014216at2759"/>
<sequence length="353" mass="37415">MFGRSKLLTDANRAHMEMYLTGVLPEGHAPLLAHGEWWDRVHALLAEHPMTRKDIEEMVRENVESGQLRLRPGTADFIVTENVESGQLRLRPGAADFIRLCHSWDIPLLIVSAGVSDVIEETLRHQGVLLPNVRIHSNSMVYCETSGGLKAFSTAVVHSRNKVYFETSGGLKAFSTAVVHSRDQHESHQREREFFEGMQRAGRTCALILGDKPHDARVADGAPLAATLAVSFYDAAECALNALALADYTAAFDACCTGESMGIVADLVRDLTGGVPPAAVAATAACIVTDLVRHLTGRGAPTAATAAVRLMVPLPLALPRHCDRAQRSDCGSAAGAVLGVGGAAAAAGAAAAL</sequence>
<evidence type="ECO:0000256" key="3">
    <source>
        <dbReference type="ARBA" id="ARBA00012643"/>
    </source>
</evidence>
<evidence type="ECO:0000256" key="8">
    <source>
        <dbReference type="ARBA" id="ARBA00023080"/>
    </source>
</evidence>
<dbReference type="InterPro" id="IPR023214">
    <property type="entry name" value="HAD_sf"/>
</dbReference>
<proteinExistence type="inferred from homology"/>
<evidence type="ECO:0000313" key="10">
    <source>
        <dbReference type="Proteomes" id="UP000664859"/>
    </source>
</evidence>
<reference evidence="9" key="1">
    <citation type="submission" date="2021-02" db="EMBL/GenBank/DDBJ databases">
        <title>First Annotated Genome of the Yellow-green Alga Tribonema minus.</title>
        <authorList>
            <person name="Mahan K.M."/>
        </authorList>
    </citation>
    <scope>NUCLEOTIDE SEQUENCE</scope>
    <source>
        <strain evidence="9">UTEX B ZZ1240</strain>
    </source>
</reference>
<comment type="catalytic activity">
    <reaction evidence="1">
        <text>a ribonucleoside 5'-phosphate + H2O = a ribonucleoside + phosphate</text>
        <dbReference type="Rhea" id="RHEA:12484"/>
        <dbReference type="ChEBI" id="CHEBI:15377"/>
        <dbReference type="ChEBI" id="CHEBI:18254"/>
        <dbReference type="ChEBI" id="CHEBI:43474"/>
        <dbReference type="ChEBI" id="CHEBI:58043"/>
        <dbReference type="EC" id="3.1.3.5"/>
    </reaction>
</comment>
<protein>
    <recommendedName>
        <fullName evidence="3">5'-nucleotidase</fullName>
        <ecNumber evidence="3">3.1.3.5</ecNumber>
    </recommendedName>
</protein>
<name>A0A835Z4R3_9STRA</name>